<sequence>MRKKQRQNKILQDSQRRVLLLVTLVGGRPNIAQESYPCTWPSQSCTCEQFHEREGDQGFFLIFGENHFEIVSRSFLVLSLVTRNSSRKHKKRRISPVALVLLQEDLHADRKSEESFVDLGTVFELTYTILVLDSSR</sequence>
<comment type="caution">
    <text evidence="1">The sequence shown here is derived from an EMBL/GenBank/DDBJ whole genome shotgun (WGS) entry which is preliminary data.</text>
</comment>
<dbReference type="AlphaFoldDB" id="A0AAN9L4T9"/>
<gene>
    <name evidence="1" type="ORF">VNO77_23370</name>
</gene>
<dbReference type="EMBL" id="JAYMYQ010000005">
    <property type="protein sequence ID" value="KAK7329219.1"/>
    <property type="molecule type" value="Genomic_DNA"/>
</dbReference>
<name>A0AAN9L4T9_CANGL</name>
<evidence type="ECO:0000313" key="1">
    <source>
        <dbReference type="EMBL" id="KAK7329219.1"/>
    </source>
</evidence>
<proteinExistence type="predicted"/>
<organism evidence="1 2">
    <name type="scientific">Canavalia gladiata</name>
    <name type="common">Sword bean</name>
    <name type="synonym">Dolichos gladiatus</name>
    <dbReference type="NCBI Taxonomy" id="3824"/>
    <lineage>
        <taxon>Eukaryota</taxon>
        <taxon>Viridiplantae</taxon>
        <taxon>Streptophyta</taxon>
        <taxon>Embryophyta</taxon>
        <taxon>Tracheophyta</taxon>
        <taxon>Spermatophyta</taxon>
        <taxon>Magnoliopsida</taxon>
        <taxon>eudicotyledons</taxon>
        <taxon>Gunneridae</taxon>
        <taxon>Pentapetalae</taxon>
        <taxon>rosids</taxon>
        <taxon>fabids</taxon>
        <taxon>Fabales</taxon>
        <taxon>Fabaceae</taxon>
        <taxon>Papilionoideae</taxon>
        <taxon>50 kb inversion clade</taxon>
        <taxon>NPAAA clade</taxon>
        <taxon>indigoferoid/millettioid clade</taxon>
        <taxon>Phaseoleae</taxon>
        <taxon>Canavalia</taxon>
    </lineage>
</organism>
<protein>
    <submittedName>
        <fullName evidence="1">Uncharacterized protein</fullName>
    </submittedName>
</protein>
<evidence type="ECO:0000313" key="2">
    <source>
        <dbReference type="Proteomes" id="UP001367508"/>
    </source>
</evidence>
<keyword evidence="2" id="KW-1185">Reference proteome</keyword>
<reference evidence="1 2" key="1">
    <citation type="submission" date="2024-01" db="EMBL/GenBank/DDBJ databases">
        <title>The genomes of 5 underutilized Papilionoideae crops provide insights into root nodulation and disease resistanc.</title>
        <authorList>
            <person name="Jiang F."/>
        </authorList>
    </citation>
    <scope>NUCLEOTIDE SEQUENCE [LARGE SCALE GENOMIC DNA]</scope>
    <source>
        <strain evidence="1">LVBAO_FW01</strain>
        <tissue evidence="1">Leaves</tissue>
    </source>
</reference>
<dbReference type="Proteomes" id="UP001367508">
    <property type="component" value="Unassembled WGS sequence"/>
</dbReference>
<accession>A0AAN9L4T9</accession>